<dbReference type="PROSITE" id="PS51257">
    <property type="entry name" value="PROKAR_LIPOPROTEIN"/>
    <property type="match status" value="1"/>
</dbReference>
<dbReference type="AlphaFoldDB" id="A0AAE3SM74"/>
<evidence type="ECO:0000313" key="1">
    <source>
        <dbReference type="EMBL" id="MCX2718274.1"/>
    </source>
</evidence>
<reference evidence="1" key="1">
    <citation type="submission" date="2022-11" db="EMBL/GenBank/DDBJ databases">
        <title>The characterization of three novel Bacteroidetes species and genomic analysis of their roles in tidal elemental geochemical cycles.</title>
        <authorList>
            <person name="Ma K.-J."/>
        </authorList>
    </citation>
    <scope>NUCLEOTIDE SEQUENCE</scope>
    <source>
        <strain evidence="1">M415</strain>
    </source>
</reference>
<gene>
    <name evidence="1" type="ORF">OO016_01550</name>
</gene>
<keyword evidence="2" id="KW-1185">Reference proteome</keyword>
<sequence>MRASFISLLILSSLILSISCKEEKTGKNPSRMEEVVAIHDMVMPEMKTIGQLVSELQPLVDSTATGQEYARALDDLKAAHKSMMDWMSGFGERFNSEEIFEGKALSEQKQQWLLEEEVKVRAMQEQVNSSIEQARALLKKN</sequence>
<proteinExistence type="predicted"/>
<dbReference type="RefSeq" id="WP_266010268.1">
    <property type="nucleotide sequence ID" value="NZ_JAPFQP010000001.1"/>
</dbReference>
<organism evidence="1 2">
    <name type="scientific">Lentiprolixibacter aurantiacus</name>
    <dbReference type="NCBI Taxonomy" id="2993939"/>
    <lineage>
        <taxon>Bacteria</taxon>
        <taxon>Pseudomonadati</taxon>
        <taxon>Bacteroidota</taxon>
        <taxon>Flavobacteriia</taxon>
        <taxon>Flavobacteriales</taxon>
        <taxon>Flavobacteriaceae</taxon>
        <taxon>Lentiprolixibacter</taxon>
    </lineage>
</organism>
<evidence type="ECO:0000313" key="2">
    <source>
        <dbReference type="Proteomes" id="UP001207116"/>
    </source>
</evidence>
<dbReference type="Proteomes" id="UP001207116">
    <property type="component" value="Unassembled WGS sequence"/>
</dbReference>
<evidence type="ECO:0008006" key="3">
    <source>
        <dbReference type="Google" id="ProtNLM"/>
    </source>
</evidence>
<comment type="caution">
    <text evidence="1">The sequence shown here is derived from an EMBL/GenBank/DDBJ whole genome shotgun (WGS) entry which is preliminary data.</text>
</comment>
<protein>
    <recommendedName>
        <fullName evidence="3">Viral A-type inclusion protein</fullName>
    </recommendedName>
</protein>
<name>A0AAE3SM74_9FLAO</name>
<dbReference type="EMBL" id="JAPFQP010000001">
    <property type="protein sequence ID" value="MCX2718274.1"/>
    <property type="molecule type" value="Genomic_DNA"/>
</dbReference>
<accession>A0AAE3SM74</accession>